<dbReference type="GO" id="GO:0005524">
    <property type="term" value="F:ATP binding"/>
    <property type="evidence" value="ECO:0007669"/>
    <property type="project" value="UniProtKB-KW"/>
</dbReference>
<reference evidence="16" key="1">
    <citation type="submission" date="2018-05" db="EMBL/GenBank/DDBJ databases">
        <title>Genome Sequencing of selected type strains of the family Eggerthellaceae.</title>
        <authorList>
            <person name="Danylec N."/>
            <person name="Stoll D.A."/>
            <person name="Doetsch A."/>
            <person name="Huch M."/>
        </authorList>
    </citation>
    <scope>NUCLEOTIDE SEQUENCE [LARGE SCALE GENOMIC DNA]</scope>
    <source>
        <strain evidence="16">DSM 27213</strain>
    </source>
</reference>
<evidence type="ECO:0000256" key="1">
    <source>
        <dbReference type="ARBA" id="ARBA00001946"/>
    </source>
</evidence>
<evidence type="ECO:0000256" key="5">
    <source>
        <dbReference type="ARBA" id="ARBA00022723"/>
    </source>
</evidence>
<dbReference type="Gene3D" id="2.60.200.40">
    <property type="match status" value="1"/>
</dbReference>
<keyword evidence="3" id="KW-0444">Lipid biosynthesis</keyword>
<evidence type="ECO:0000256" key="11">
    <source>
        <dbReference type="ARBA" id="ARBA00023209"/>
    </source>
</evidence>
<evidence type="ECO:0000256" key="10">
    <source>
        <dbReference type="ARBA" id="ARBA00023098"/>
    </source>
</evidence>
<keyword evidence="10" id="KW-0443">Lipid metabolism</keyword>
<dbReference type="InterPro" id="IPR050187">
    <property type="entry name" value="Lipid_Phosphate_FormReg"/>
</dbReference>
<dbReference type="GO" id="GO:0005886">
    <property type="term" value="C:plasma membrane"/>
    <property type="evidence" value="ECO:0007669"/>
    <property type="project" value="TreeGrafter"/>
</dbReference>
<dbReference type="EMBL" id="QIBW01000008">
    <property type="protein sequence ID" value="ROT89708.1"/>
    <property type="molecule type" value="Genomic_DNA"/>
</dbReference>
<accession>A0A423UK00</accession>
<comment type="similarity">
    <text evidence="2">Belongs to the diacylglycerol/lipid kinase family.</text>
</comment>
<dbReference type="GO" id="GO:0016301">
    <property type="term" value="F:kinase activity"/>
    <property type="evidence" value="ECO:0007669"/>
    <property type="project" value="UniProtKB-KW"/>
</dbReference>
<comment type="caution">
    <text evidence="15">The sequence shown here is derived from an EMBL/GenBank/DDBJ whole genome shotgun (WGS) entry which is preliminary data.</text>
</comment>
<evidence type="ECO:0000313" key="15">
    <source>
        <dbReference type="EMBL" id="ROT89708.1"/>
    </source>
</evidence>
<dbReference type="InterPro" id="IPR005218">
    <property type="entry name" value="Diacylglycerol/lipid_kinase"/>
</dbReference>
<dbReference type="InterPro" id="IPR017438">
    <property type="entry name" value="ATP-NAD_kinase_N"/>
</dbReference>
<keyword evidence="8" id="KW-0067">ATP-binding</keyword>
<gene>
    <name evidence="15" type="ORF">DMP12_08165</name>
</gene>
<keyword evidence="12" id="KW-1208">Phospholipid metabolism</keyword>
<organism evidence="15 16">
    <name type="scientific">Gordonibacter urolithinfaciens</name>
    <dbReference type="NCBI Taxonomy" id="1335613"/>
    <lineage>
        <taxon>Bacteria</taxon>
        <taxon>Bacillati</taxon>
        <taxon>Actinomycetota</taxon>
        <taxon>Coriobacteriia</taxon>
        <taxon>Eggerthellales</taxon>
        <taxon>Eggerthellaceae</taxon>
        <taxon>Gordonibacter</taxon>
    </lineage>
</organism>
<evidence type="ECO:0000256" key="2">
    <source>
        <dbReference type="ARBA" id="ARBA00005983"/>
    </source>
</evidence>
<evidence type="ECO:0000259" key="14">
    <source>
        <dbReference type="PROSITE" id="PS50146"/>
    </source>
</evidence>
<sequence length="370" mass="38234">MPTPLGKTLLIANPAAQNGNGAAAAERAAALLGDALGDGSLDVAPTRGPGEAVRLAAGAGAYETVLALGGDGIIHEAANGLMQLPAGERPAFGIVPVGSGNDYARTIGMSARSVDAAVAQLLAACARPADVGRCNGKFFVETLSFGVDAAIALDTVERRARTGRTGTALYLASGMDRLLHHLDCHRYTASFDGGEPVRGASFTFAVQVGPTYGGGFRICPDARIDDGLLDVCIAHPPFGIARAVFVFLLAKGGRHTGFRQIELRRARTLSVRFDAPPPVQIDGEPLEASEYAIDVVPRALDVLVPERPPDLREIPDGPHIGSARSAAGGRSGAVSRSARASLCRPRGRGSSRLRSARATSSHRPTPTAGA</sequence>
<dbReference type="RefSeq" id="WP_096226965.1">
    <property type="nucleotide sequence ID" value="NZ_CP168029.1"/>
</dbReference>
<dbReference type="GO" id="GO:0008654">
    <property type="term" value="P:phospholipid biosynthetic process"/>
    <property type="evidence" value="ECO:0007669"/>
    <property type="project" value="UniProtKB-KW"/>
</dbReference>
<dbReference type="InterPro" id="IPR016064">
    <property type="entry name" value="NAD/diacylglycerol_kinase_sf"/>
</dbReference>
<dbReference type="Pfam" id="PF00781">
    <property type="entry name" value="DAGK_cat"/>
    <property type="match status" value="1"/>
</dbReference>
<dbReference type="PROSITE" id="PS50146">
    <property type="entry name" value="DAGK"/>
    <property type="match status" value="1"/>
</dbReference>
<evidence type="ECO:0000256" key="12">
    <source>
        <dbReference type="ARBA" id="ARBA00023264"/>
    </source>
</evidence>
<evidence type="ECO:0000256" key="7">
    <source>
        <dbReference type="ARBA" id="ARBA00022777"/>
    </source>
</evidence>
<keyword evidence="6" id="KW-0547">Nucleotide-binding</keyword>
<dbReference type="GO" id="GO:0046872">
    <property type="term" value="F:metal ion binding"/>
    <property type="evidence" value="ECO:0007669"/>
    <property type="project" value="UniProtKB-KW"/>
</dbReference>
<keyword evidence="9" id="KW-0460">Magnesium</keyword>
<dbReference type="Proteomes" id="UP000285258">
    <property type="component" value="Unassembled WGS sequence"/>
</dbReference>
<dbReference type="AlphaFoldDB" id="A0A423UK00"/>
<feature type="region of interest" description="Disordered" evidence="13">
    <location>
        <begin position="308"/>
        <end position="370"/>
    </location>
</feature>
<dbReference type="InterPro" id="IPR045540">
    <property type="entry name" value="YegS/DAGK_C"/>
</dbReference>
<evidence type="ECO:0000313" key="16">
    <source>
        <dbReference type="Proteomes" id="UP000285258"/>
    </source>
</evidence>
<feature type="compositionally biased region" description="Basic residues" evidence="13">
    <location>
        <begin position="345"/>
        <end position="355"/>
    </location>
</feature>
<comment type="cofactor">
    <cofactor evidence="1">
        <name>Mg(2+)</name>
        <dbReference type="ChEBI" id="CHEBI:18420"/>
    </cofactor>
</comment>
<name>A0A423UK00_9ACTN</name>
<dbReference type="PANTHER" id="PTHR12358">
    <property type="entry name" value="SPHINGOSINE KINASE"/>
    <property type="match status" value="1"/>
</dbReference>
<evidence type="ECO:0000256" key="9">
    <source>
        <dbReference type="ARBA" id="ARBA00022842"/>
    </source>
</evidence>
<keyword evidence="4" id="KW-0808">Transferase</keyword>
<dbReference type="SMART" id="SM00046">
    <property type="entry name" value="DAGKc"/>
    <property type="match status" value="1"/>
</dbReference>
<feature type="compositionally biased region" description="Low complexity" evidence="13">
    <location>
        <begin position="321"/>
        <end position="344"/>
    </location>
</feature>
<keyword evidence="7 15" id="KW-0418">Kinase</keyword>
<keyword evidence="11" id="KW-0594">Phospholipid biosynthesis</keyword>
<dbReference type="SUPFAM" id="SSF111331">
    <property type="entry name" value="NAD kinase/diacylglycerol kinase-like"/>
    <property type="match status" value="1"/>
</dbReference>
<protein>
    <submittedName>
        <fullName evidence="15">Diacylglycerol kinase family lipid kinase</fullName>
    </submittedName>
</protein>
<dbReference type="Gene3D" id="3.40.50.10330">
    <property type="entry name" value="Probable inorganic polyphosphate/atp-NAD kinase, domain 1"/>
    <property type="match status" value="1"/>
</dbReference>
<evidence type="ECO:0000256" key="4">
    <source>
        <dbReference type="ARBA" id="ARBA00022679"/>
    </source>
</evidence>
<keyword evidence="5" id="KW-0479">Metal-binding</keyword>
<proteinExistence type="inferred from homology"/>
<evidence type="ECO:0000256" key="8">
    <source>
        <dbReference type="ARBA" id="ARBA00022840"/>
    </source>
</evidence>
<evidence type="ECO:0000256" key="6">
    <source>
        <dbReference type="ARBA" id="ARBA00022741"/>
    </source>
</evidence>
<dbReference type="NCBIfam" id="TIGR00147">
    <property type="entry name" value="YegS/Rv2252/BmrU family lipid kinase"/>
    <property type="match status" value="1"/>
</dbReference>
<dbReference type="Pfam" id="PF19279">
    <property type="entry name" value="YegS_C"/>
    <property type="match status" value="1"/>
</dbReference>
<evidence type="ECO:0000256" key="3">
    <source>
        <dbReference type="ARBA" id="ARBA00022516"/>
    </source>
</evidence>
<dbReference type="InterPro" id="IPR001206">
    <property type="entry name" value="Diacylglycerol_kinase_cat_dom"/>
</dbReference>
<dbReference type="PANTHER" id="PTHR12358:SF106">
    <property type="entry name" value="LIPID KINASE YEGS"/>
    <property type="match status" value="1"/>
</dbReference>
<feature type="domain" description="DAGKc" evidence="14">
    <location>
        <begin position="3"/>
        <end position="138"/>
    </location>
</feature>
<evidence type="ECO:0000256" key="13">
    <source>
        <dbReference type="SAM" id="MobiDB-lite"/>
    </source>
</evidence>